<evidence type="ECO:0000256" key="1">
    <source>
        <dbReference type="ARBA" id="ARBA00004651"/>
    </source>
</evidence>
<dbReference type="Gene3D" id="2.30.30.60">
    <property type="match status" value="1"/>
</dbReference>
<dbReference type="AlphaFoldDB" id="A0AAX1TP76"/>
<dbReference type="KEGG" id="ful:C4N20_14845"/>
<dbReference type="RefSeq" id="WP_005977189.1">
    <property type="nucleotide sequence ID" value="NZ_BAABXY010000001.1"/>
</dbReference>
<evidence type="ECO:0000256" key="4">
    <source>
        <dbReference type="ARBA" id="ARBA00022692"/>
    </source>
</evidence>
<dbReference type="InterPro" id="IPR023408">
    <property type="entry name" value="MscS_beta-dom_sf"/>
</dbReference>
<evidence type="ECO:0000256" key="6">
    <source>
        <dbReference type="ARBA" id="ARBA00023136"/>
    </source>
</evidence>
<dbReference type="EMBL" id="LS483487">
    <property type="protein sequence ID" value="SQJ02725.1"/>
    <property type="molecule type" value="Genomic_DNA"/>
</dbReference>
<evidence type="ECO:0000256" key="7">
    <source>
        <dbReference type="SAM" id="Phobius"/>
    </source>
</evidence>
<evidence type="ECO:0000313" key="10">
    <source>
        <dbReference type="EMBL" id="SQJ02725.1"/>
    </source>
</evidence>
<keyword evidence="3" id="KW-1003">Cell membrane</keyword>
<dbReference type="InterPro" id="IPR011066">
    <property type="entry name" value="MscS_channel_C_sf"/>
</dbReference>
<dbReference type="SUPFAM" id="SSF82689">
    <property type="entry name" value="Mechanosensitive channel protein MscS (YggB), C-terminal domain"/>
    <property type="match status" value="1"/>
</dbReference>
<name>A0AAX1TP76_9FUSO</name>
<dbReference type="InterPro" id="IPR045275">
    <property type="entry name" value="MscS_archaea/bacteria_type"/>
</dbReference>
<accession>A0AAX1TP76</accession>
<keyword evidence="4 7" id="KW-0812">Transmembrane</keyword>
<dbReference type="GO" id="GO:0008381">
    <property type="term" value="F:mechanosensitive monoatomic ion channel activity"/>
    <property type="evidence" value="ECO:0007669"/>
    <property type="project" value="InterPro"/>
</dbReference>
<evidence type="ECO:0000256" key="5">
    <source>
        <dbReference type="ARBA" id="ARBA00022989"/>
    </source>
</evidence>
<keyword evidence="6 7" id="KW-0472">Membrane</keyword>
<dbReference type="SUPFAM" id="SSF82861">
    <property type="entry name" value="Mechanosensitive channel protein MscS (YggB), transmembrane region"/>
    <property type="match status" value="1"/>
</dbReference>
<dbReference type="PANTHER" id="PTHR30221">
    <property type="entry name" value="SMALL-CONDUCTANCE MECHANOSENSITIVE CHANNEL"/>
    <property type="match status" value="1"/>
</dbReference>
<sequence length="280" mass="32055">MNFFAAIASLENRDGEKIFKVILNDALIFLVKLLIFLLVIYIGKKITELVLKYIDKVSRDRIDPGARQFSKSFIKLGLYIIFFLFGLLVFGFKEQSIITMISAVGLGVGISLKGFLSNFAGGVVILFTRPFTVGEYIEVNGAFGEVYKIDVFSTHINTLDSKRVIIPNNVMISSNVINHDANEYRRIKLTVPVSYECDQNKAVEILKNISETFEGLENERRSFINIMSYGDSSVNIYFIVWTRREHYYSVRSKLMAHIIKVFNDENIEIPYNKLEVNLKN</sequence>
<keyword evidence="5 7" id="KW-1133">Transmembrane helix</keyword>
<comment type="subcellular location">
    <subcellularLocation>
        <location evidence="1">Cell membrane</location>
        <topology evidence="1">Multi-pass membrane protein</topology>
    </subcellularLocation>
</comment>
<dbReference type="InterPro" id="IPR010920">
    <property type="entry name" value="LSM_dom_sf"/>
</dbReference>
<dbReference type="PANTHER" id="PTHR30221:SF1">
    <property type="entry name" value="SMALL-CONDUCTANCE MECHANOSENSITIVE CHANNEL"/>
    <property type="match status" value="1"/>
</dbReference>
<feature type="domain" description="Mechanosensitive ion channel MscS" evidence="8">
    <location>
        <begin position="116"/>
        <end position="179"/>
    </location>
</feature>
<dbReference type="SUPFAM" id="SSF50182">
    <property type="entry name" value="Sm-like ribonucleoproteins"/>
    <property type="match status" value="1"/>
</dbReference>
<gene>
    <name evidence="10" type="primary">mscS_2</name>
    <name evidence="10" type="ORF">NCTC12112_01544</name>
</gene>
<dbReference type="Pfam" id="PF21082">
    <property type="entry name" value="MS_channel_3rd"/>
    <property type="match status" value="1"/>
</dbReference>
<feature type="transmembrane region" description="Helical" evidence="7">
    <location>
        <begin position="21"/>
        <end position="43"/>
    </location>
</feature>
<dbReference type="InterPro" id="IPR006685">
    <property type="entry name" value="MscS_channel_2nd"/>
</dbReference>
<evidence type="ECO:0000259" key="8">
    <source>
        <dbReference type="Pfam" id="PF00924"/>
    </source>
</evidence>
<evidence type="ECO:0000313" key="11">
    <source>
        <dbReference type="Proteomes" id="UP000249008"/>
    </source>
</evidence>
<reference evidence="10 11" key="1">
    <citation type="submission" date="2018-06" db="EMBL/GenBank/DDBJ databases">
        <authorList>
            <consortium name="Pathogen Informatics"/>
            <person name="Doyle S."/>
        </authorList>
    </citation>
    <scope>NUCLEOTIDE SEQUENCE [LARGE SCALE GENOMIC DNA]</scope>
    <source>
        <strain evidence="10 11">NCTC12112</strain>
    </source>
</reference>
<dbReference type="Proteomes" id="UP000249008">
    <property type="component" value="Chromosome 1"/>
</dbReference>
<evidence type="ECO:0000256" key="2">
    <source>
        <dbReference type="ARBA" id="ARBA00008017"/>
    </source>
</evidence>
<evidence type="ECO:0000259" key="9">
    <source>
        <dbReference type="Pfam" id="PF21082"/>
    </source>
</evidence>
<dbReference type="Gene3D" id="3.30.70.100">
    <property type="match status" value="1"/>
</dbReference>
<protein>
    <submittedName>
        <fullName evidence="10">Small-conductance mechanosensitive channel</fullName>
    </submittedName>
</protein>
<dbReference type="InterPro" id="IPR049278">
    <property type="entry name" value="MS_channel_C"/>
</dbReference>
<feature type="domain" description="Mechanosensitive ion channel MscS C-terminal" evidence="9">
    <location>
        <begin position="187"/>
        <end position="269"/>
    </location>
</feature>
<feature type="transmembrane region" description="Helical" evidence="7">
    <location>
        <begin position="104"/>
        <end position="127"/>
    </location>
</feature>
<feature type="transmembrane region" description="Helical" evidence="7">
    <location>
        <begin position="73"/>
        <end position="92"/>
    </location>
</feature>
<dbReference type="InterPro" id="IPR011014">
    <property type="entry name" value="MscS_channel_TM-2"/>
</dbReference>
<comment type="similarity">
    <text evidence="2">Belongs to the MscS (TC 1.A.23) family.</text>
</comment>
<dbReference type="Pfam" id="PF00924">
    <property type="entry name" value="MS_channel_2nd"/>
    <property type="match status" value="1"/>
</dbReference>
<dbReference type="GeneID" id="78456102"/>
<evidence type="ECO:0000256" key="3">
    <source>
        <dbReference type="ARBA" id="ARBA00022475"/>
    </source>
</evidence>
<organism evidence="10 11">
    <name type="scientific">Fusobacterium ulcerans</name>
    <dbReference type="NCBI Taxonomy" id="861"/>
    <lineage>
        <taxon>Bacteria</taxon>
        <taxon>Fusobacteriati</taxon>
        <taxon>Fusobacteriota</taxon>
        <taxon>Fusobacteriia</taxon>
        <taxon>Fusobacteriales</taxon>
        <taxon>Fusobacteriaceae</taxon>
        <taxon>Fusobacterium</taxon>
    </lineage>
</organism>
<proteinExistence type="inferred from homology"/>
<dbReference type="Gene3D" id="1.10.287.1260">
    <property type="match status" value="1"/>
</dbReference>
<dbReference type="GO" id="GO:0005886">
    <property type="term" value="C:plasma membrane"/>
    <property type="evidence" value="ECO:0007669"/>
    <property type="project" value="UniProtKB-SubCell"/>
</dbReference>